<keyword evidence="3" id="KW-1185">Reference proteome</keyword>
<evidence type="ECO:0000313" key="2">
    <source>
        <dbReference type="EMBL" id="KXJ93880.1"/>
    </source>
</evidence>
<reference evidence="3" key="1">
    <citation type="submission" date="2016-02" db="EMBL/GenBank/DDBJ databases">
        <title>Draft genome sequence of Microdochium bolleyi, a fungal endophyte of beachgrass.</title>
        <authorList>
            <consortium name="DOE Joint Genome Institute"/>
            <person name="David A.S."/>
            <person name="May G."/>
            <person name="Haridas S."/>
            <person name="Lim J."/>
            <person name="Wang M."/>
            <person name="Labutti K."/>
            <person name="Lipzen A."/>
            <person name="Barry K."/>
            <person name="Grigoriev I.V."/>
        </authorList>
    </citation>
    <scope>NUCLEOTIDE SEQUENCE [LARGE SCALE GENOMIC DNA]</scope>
    <source>
        <strain evidence="3">J235TASD1</strain>
    </source>
</reference>
<evidence type="ECO:0000313" key="3">
    <source>
        <dbReference type="Proteomes" id="UP000070501"/>
    </source>
</evidence>
<name>A0A136J9R3_9PEZI</name>
<sequence length="176" mass="18735">MTFYAGPSHTPTRTNTRSIFFSIPTTRSTTASGACMTTLGFGRQASQATVPTGRHRMGAWPSRRRRAEGRGGALTPSHPLSTLDALSALMTVGLIGNSEEQASGRHDSSGASANQSPYAHLCAPAMTRASAQQAEAEHDARIADDESASLCDVRNKSCFHAMQMCRAAHVGDRDKQ</sequence>
<dbReference type="EMBL" id="KQ964247">
    <property type="protein sequence ID" value="KXJ93880.1"/>
    <property type="molecule type" value="Genomic_DNA"/>
</dbReference>
<protein>
    <submittedName>
        <fullName evidence="2">Uncharacterized protein</fullName>
    </submittedName>
</protein>
<accession>A0A136J9R3</accession>
<dbReference type="InParanoid" id="A0A136J9R3"/>
<proteinExistence type="predicted"/>
<organism evidence="2 3">
    <name type="scientific">Microdochium bolleyi</name>
    <dbReference type="NCBI Taxonomy" id="196109"/>
    <lineage>
        <taxon>Eukaryota</taxon>
        <taxon>Fungi</taxon>
        <taxon>Dikarya</taxon>
        <taxon>Ascomycota</taxon>
        <taxon>Pezizomycotina</taxon>
        <taxon>Sordariomycetes</taxon>
        <taxon>Xylariomycetidae</taxon>
        <taxon>Xylariales</taxon>
        <taxon>Microdochiaceae</taxon>
        <taxon>Microdochium</taxon>
    </lineage>
</organism>
<dbReference type="Proteomes" id="UP000070501">
    <property type="component" value="Unassembled WGS sequence"/>
</dbReference>
<dbReference type="AlphaFoldDB" id="A0A136J9R3"/>
<evidence type="ECO:0000256" key="1">
    <source>
        <dbReference type="SAM" id="MobiDB-lite"/>
    </source>
</evidence>
<feature type="compositionally biased region" description="Basic residues" evidence="1">
    <location>
        <begin position="53"/>
        <end position="67"/>
    </location>
</feature>
<gene>
    <name evidence="2" type="ORF">Micbo1qcDRAFT_172765</name>
</gene>
<feature type="region of interest" description="Disordered" evidence="1">
    <location>
        <begin position="45"/>
        <end position="77"/>
    </location>
</feature>